<dbReference type="Proteomes" id="UP000282674">
    <property type="component" value="Unassembled WGS sequence"/>
</dbReference>
<evidence type="ECO:0000313" key="10">
    <source>
        <dbReference type="EMBL" id="RMI36236.1"/>
    </source>
</evidence>
<feature type="domain" description="ABC3 transporter permease C-terminal" evidence="8">
    <location>
        <begin position="713"/>
        <end position="829"/>
    </location>
</feature>
<feature type="transmembrane region" description="Helical" evidence="7">
    <location>
        <begin position="711"/>
        <end position="735"/>
    </location>
</feature>
<evidence type="ECO:0000259" key="8">
    <source>
        <dbReference type="Pfam" id="PF02687"/>
    </source>
</evidence>
<feature type="transmembrane region" description="Helical" evidence="7">
    <location>
        <begin position="432"/>
        <end position="454"/>
    </location>
</feature>
<evidence type="ECO:0000256" key="3">
    <source>
        <dbReference type="ARBA" id="ARBA00022692"/>
    </source>
</evidence>
<dbReference type="PANTHER" id="PTHR30572:SF4">
    <property type="entry name" value="ABC TRANSPORTER PERMEASE YTRF"/>
    <property type="match status" value="1"/>
</dbReference>
<comment type="caution">
    <text evidence="10">The sequence shown here is derived from an EMBL/GenBank/DDBJ whole genome shotgun (WGS) entry which is preliminary data.</text>
</comment>
<feature type="domain" description="MacB-like periplasmic core" evidence="9">
    <location>
        <begin position="488"/>
        <end position="684"/>
    </location>
</feature>
<comment type="subcellular location">
    <subcellularLocation>
        <location evidence="1">Cell membrane</location>
        <topology evidence="1">Multi-pass membrane protein</topology>
    </subcellularLocation>
</comment>
<proteinExistence type="inferred from homology"/>
<keyword evidence="2" id="KW-1003">Cell membrane</keyword>
<dbReference type="InterPro" id="IPR050250">
    <property type="entry name" value="Macrolide_Exporter_MacB"/>
</dbReference>
<evidence type="ECO:0000259" key="9">
    <source>
        <dbReference type="Pfam" id="PF12704"/>
    </source>
</evidence>
<organism evidence="10 11">
    <name type="scientific">Actinomadura harenae</name>
    <dbReference type="NCBI Taxonomy" id="2483351"/>
    <lineage>
        <taxon>Bacteria</taxon>
        <taxon>Bacillati</taxon>
        <taxon>Actinomycetota</taxon>
        <taxon>Actinomycetes</taxon>
        <taxon>Streptosporangiales</taxon>
        <taxon>Thermomonosporaceae</taxon>
        <taxon>Actinomadura</taxon>
    </lineage>
</organism>
<sequence length="837" mass="85591">MLRLTLRSLAAHRLRLLLTALSVVLGVAFVAGTLIFTDTMDGQAADIAGRLGRGVAVEVRAKDPGGRTRGVSVPVPEAVLRDVRRVPGVRGPVGVVSGYAALVSRDGTEVAAQGAQTPGVLAQAGGNWIPGGDYPLKTGRAPHGPGEMLVDEATAGRGGYRTGDEATVRLKGASRTMRIVGLVGSGDLAGRTLALFDTPTAQRLLLRPGDFTAVRTASDGVSEEVLRGRVAAVLPGDLEAVTGTQVRNELRNDLAALSYVGGLLMAFALIAVFVGAFVIFNTFSMLVAQRTKELALLRAIGASRGQVSRAVVGEAFAVGVVGSTLGLVAGTGMAALLQVILDEGPTSGPAFSGLAVSGTAVAASYAVGTVATVAAAYVPARRAARIPPIAALRDDVASPQGASKRRVVTGTVLAGGGGLALLAGLAGSGLTAQALVGLGAMLVFLGVTVLSPVLSGPVIELLGRGLPRWCGTPGLLARRNAQRSPRRTAATAGALMVGLALVGTVNVLGASMKASVGSQIDASFADDYLVLPVRGNSVDADAVTRVASTPGIARTTPSYTGDVELDGTRVEYGAGNLPTLMASVAHRMVDGGLDTGTDGVLVEDDLASAHHWKVGTVLTARFPDGGRQEVRVAGIYPLVGFGNAMLPESLYKAHTPLPAVHALNLKATTADAATLTALRRSLAAYPDLGIYDRSAWKREKVQSLDQMTGQITLLLALSIVIAAIGVANTLALSVFERTREIGLLRAVGADRGQVRRMIRLEAILIALFGAVLGLLIGLGFGIALQHAMAGLGFDVLVVPAVPLALCAVLAGVIGVAAAVWPARRAGRMDVLTAIAHE</sequence>
<dbReference type="EMBL" id="RFFG01000144">
    <property type="protein sequence ID" value="RMI36236.1"/>
    <property type="molecule type" value="Genomic_DNA"/>
</dbReference>
<dbReference type="Pfam" id="PF02687">
    <property type="entry name" value="FtsX"/>
    <property type="match status" value="2"/>
</dbReference>
<accession>A0A3M2LGQ8</accession>
<gene>
    <name evidence="10" type="ORF">EBO15_39195</name>
</gene>
<feature type="transmembrane region" description="Helical" evidence="7">
    <location>
        <begin position="256"/>
        <end position="280"/>
    </location>
</feature>
<evidence type="ECO:0000256" key="1">
    <source>
        <dbReference type="ARBA" id="ARBA00004651"/>
    </source>
</evidence>
<dbReference type="InterPro" id="IPR003838">
    <property type="entry name" value="ABC3_permease_C"/>
</dbReference>
<dbReference type="PANTHER" id="PTHR30572">
    <property type="entry name" value="MEMBRANE COMPONENT OF TRANSPORTER-RELATED"/>
    <property type="match status" value="1"/>
</dbReference>
<keyword evidence="4 7" id="KW-1133">Transmembrane helix</keyword>
<dbReference type="Pfam" id="PF12704">
    <property type="entry name" value="MacB_PCD"/>
    <property type="match status" value="2"/>
</dbReference>
<protein>
    <submittedName>
        <fullName evidence="10">ABC transporter permease</fullName>
    </submittedName>
</protein>
<dbReference type="OrthoDB" id="9780560at2"/>
<feature type="domain" description="ABC3 transporter permease C-terminal" evidence="8">
    <location>
        <begin position="266"/>
        <end position="388"/>
    </location>
</feature>
<feature type="transmembrane region" description="Helical" evidence="7">
    <location>
        <begin position="796"/>
        <end position="820"/>
    </location>
</feature>
<feature type="domain" description="MacB-like periplasmic core" evidence="9">
    <location>
        <begin position="17"/>
        <end position="228"/>
    </location>
</feature>
<evidence type="ECO:0000313" key="11">
    <source>
        <dbReference type="Proteomes" id="UP000282674"/>
    </source>
</evidence>
<evidence type="ECO:0000256" key="7">
    <source>
        <dbReference type="SAM" id="Phobius"/>
    </source>
</evidence>
<dbReference type="GO" id="GO:0022857">
    <property type="term" value="F:transmembrane transporter activity"/>
    <property type="evidence" value="ECO:0007669"/>
    <property type="project" value="TreeGrafter"/>
</dbReference>
<keyword evidence="3 7" id="KW-0812">Transmembrane</keyword>
<evidence type="ECO:0000256" key="6">
    <source>
        <dbReference type="ARBA" id="ARBA00038076"/>
    </source>
</evidence>
<feature type="transmembrane region" description="Helical" evidence="7">
    <location>
        <begin position="407"/>
        <end position="426"/>
    </location>
</feature>
<dbReference type="GO" id="GO:0005886">
    <property type="term" value="C:plasma membrane"/>
    <property type="evidence" value="ECO:0007669"/>
    <property type="project" value="UniProtKB-SubCell"/>
</dbReference>
<keyword evidence="5 7" id="KW-0472">Membrane</keyword>
<feature type="transmembrane region" description="Helical" evidence="7">
    <location>
        <begin position="488"/>
        <end position="509"/>
    </location>
</feature>
<keyword evidence="11" id="KW-1185">Reference proteome</keyword>
<dbReference type="InterPro" id="IPR025857">
    <property type="entry name" value="MacB_PCD"/>
</dbReference>
<evidence type="ECO:0000256" key="4">
    <source>
        <dbReference type="ARBA" id="ARBA00022989"/>
    </source>
</evidence>
<feature type="transmembrane region" description="Helical" evidence="7">
    <location>
        <begin position="315"/>
        <end position="341"/>
    </location>
</feature>
<feature type="transmembrane region" description="Helical" evidence="7">
    <location>
        <begin position="353"/>
        <end position="378"/>
    </location>
</feature>
<evidence type="ECO:0000256" key="5">
    <source>
        <dbReference type="ARBA" id="ARBA00023136"/>
    </source>
</evidence>
<dbReference type="AlphaFoldDB" id="A0A3M2LGQ8"/>
<reference evidence="10 11" key="1">
    <citation type="submission" date="2018-10" db="EMBL/GenBank/DDBJ databases">
        <title>Isolation from soil.</title>
        <authorList>
            <person name="Hu J."/>
        </authorList>
    </citation>
    <scope>NUCLEOTIDE SEQUENCE [LARGE SCALE GENOMIC DNA]</scope>
    <source>
        <strain evidence="10 11">NEAU-Ht49</strain>
    </source>
</reference>
<evidence type="ECO:0000256" key="2">
    <source>
        <dbReference type="ARBA" id="ARBA00022475"/>
    </source>
</evidence>
<name>A0A3M2LGQ8_9ACTN</name>
<feature type="transmembrane region" description="Helical" evidence="7">
    <location>
        <begin position="762"/>
        <end position="784"/>
    </location>
</feature>
<comment type="similarity">
    <text evidence="6">Belongs to the ABC-4 integral membrane protein family.</text>
</comment>